<proteinExistence type="predicted"/>
<accession>A0ABD3A045</accession>
<feature type="region of interest" description="Disordered" evidence="1">
    <location>
        <begin position="31"/>
        <end position="68"/>
    </location>
</feature>
<keyword evidence="3" id="KW-1185">Reference proteome</keyword>
<evidence type="ECO:0000313" key="3">
    <source>
        <dbReference type="Proteomes" id="UP001630127"/>
    </source>
</evidence>
<evidence type="ECO:0000256" key="1">
    <source>
        <dbReference type="SAM" id="MobiDB-lite"/>
    </source>
</evidence>
<gene>
    <name evidence="2" type="ORF">ACH5RR_012990</name>
</gene>
<dbReference type="AlphaFoldDB" id="A0ABD3A045"/>
<name>A0ABD3A045_9GENT</name>
<dbReference type="Proteomes" id="UP001630127">
    <property type="component" value="Unassembled WGS sequence"/>
</dbReference>
<sequence>MIENALTAGTSGLSSRDKEVILTLITTAFQKNKENENPKSAPSAQENPSSGIMEALTTSSTDNGANRLSNEALDFAPAEDFHPGSQGVGMKTLEVIGFPENARGKRKQFCQQILWILYLTQIRFLSWRCLEKSY</sequence>
<organism evidence="2 3">
    <name type="scientific">Cinchona calisaya</name>
    <dbReference type="NCBI Taxonomy" id="153742"/>
    <lineage>
        <taxon>Eukaryota</taxon>
        <taxon>Viridiplantae</taxon>
        <taxon>Streptophyta</taxon>
        <taxon>Embryophyta</taxon>
        <taxon>Tracheophyta</taxon>
        <taxon>Spermatophyta</taxon>
        <taxon>Magnoliopsida</taxon>
        <taxon>eudicotyledons</taxon>
        <taxon>Gunneridae</taxon>
        <taxon>Pentapetalae</taxon>
        <taxon>asterids</taxon>
        <taxon>lamiids</taxon>
        <taxon>Gentianales</taxon>
        <taxon>Rubiaceae</taxon>
        <taxon>Cinchonoideae</taxon>
        <taxon>Cinchoneae</taxon>
        <taxon>Cinchona</taxon>
    </lineage>
</organism>
<dbReference type="EMBL" id="JBJUIK010000006">
    <property type="protein sequence ID" value="KAL3524618.1"/>
    <property type="molecule type" value="Genomic_DNA"/>
</dbReference>
<reference evidence="2 3" key="1">
    <citation type="submission" date="2024-11" db="EMBL/GenBank/DDBJ databases">
        <title>A near-complete genome assembly of Cinchona calisaya.</title>
        <authorList>
            <person name="Lian D.C."/>
            <person name="Zhao X.W."/>
            <person name="Wei L."/>
        </authorList>
    </citation>
    <scope>NUCLEOTIDE SEQUENCE [LARGE SCALE GENOMIC DNA]</scope>
    <source>
        <tissue evidence="2">Nenye</tissue>
    </source>
</reference>
<comment type="caution">
    <text evidence="2">The sequence shown here is derived from an EMBL/GenBank/DDBJ whole genome shotgun (WGS) entry which is preliminary data.</text>
</comment>
<feature type="compositionally biased region" description="Polar residues" evidence="1">
    <location>
        <begin position="38"/>
        <end position="68"/>
    </location>
</feature>
<evidence type="ECO:0000313" key="2">
    <source>
        <dbReference type="EMBL" id="KAL3524618.1"/>
    </source>
</evidence>
<protein>
    <submittedName>
        <fullName evidence="2">Uncharacterized protein</fullName>
    </submittedName>
</protein>